<reference evidence="1" key="1">
    <citation type="submission" date="2021-06" db="EMBL/GenBank/DDBJ databases">
        <authorList>
            <person name="Kallberg Y."/>
            <person name="Tangrot J."/>
            <person name="Rosling A."/>
        </authorList>
    </citation>
    <scope>NUCLEOTIDE SEQUENCE</scope>
    <source>
        <strain evidence="1">MA461A</strain>
    </source>
</reference>
<accession>A0ACA9S0B7</accession>
<protein>
    <submittedName>
        <fullName evidence="1">10308_t:CDS:1</fullName>
    </submittedName>
</protein>
<gene>
    <name evidence="1" type="ORF">RPERSI_LOCUS24947</name>
</gene>
<name>A0ACA9S0B7_9GLOM</name>
<feature type="non-terminal residue" evidence="1">
    <location>
        <position position="74"/>
    </location>
</feature>
<dbReference type="EMBL" id="CAJVQC010081214">
    <property type="protein sequence ID" value="CAG8818597.1"/>
    <property type="molecule type" value="Genomic_DNA"/>
</dbReference>
<proteinExistence type="predicted"/>
<keyword evidence="2" id="KW-1185">Reference proteome</keyword>
<dbReference type="Proteomes" id="UP000789920">
    <property type="component" value="Unassembled WGS sequence"/>
</dbReference>
<comment type="caution">
    <text evidence="1">The sequence shown here is derived from an EMBL/GenBank/DDBJ whole genome shotgun (WGS) entry which is preliminary data.</text>
</comment>
<evidence type="ECO:0000313" key="2">
    <source>
        <dbReference type="Proteomes" id="UP000789920"/>
    </source>
</evidence>
<evidence type="ECO:0000313" key="1">
    <source>
        <dbReference type="EMBL" id="CAG8818597.1"/>
    </source>
</evidence>
<organism evidence="1 2">
    <name type="scientific">Racocetra persica</name>
    <dbReference type="NCBI Taxonomy" id="160502"/>
    <lineage>
        <taxon>Eukaryota</taxon>
        <taxon>Fungi</taxon>
        <taxon>Fungi incertae sedis</taxon>
        <taxon>Mucoromycota</taxon>
        <taxon>Glomeromycotina</taxon>
        <taxon>Glomeromycetes</taxon>
        <taxon>Diversisporales</taxon>
        <taxon>Gigasporaceae</taxon>
        <taxon>Racocetra</taxon>
    </lineage>
</organism>
<sequence>MDNVTQSSRNEANSTHSTPMRVRQLGISETTPKRRGILKSVSNVTNNKPPSTVPSVTFNEPKLKERNHNSGLIK</sequence>